<reference evidence="4 5" key="1">
    <citation type="submission" date="2020-08" db="EMBL/GenBank/DDBJ databases">
        <title>Amycolatopsis sp. nov. DR6-1 isolated from Dendrobium heterocarpum.</title>
        <authorList>
            <person name="Tedsree N."/>
            <person name="Kuncharoen N."/>
            <person name="Likhitwitayawuid K."/>
            <person name="Tanasupawat S."/>
        </authorList>
    </citation>
    <scope>NUCLEOTIDE SEQUENCE [LARGE SCALE GENOMIC DNA]</scope>
    <source>
        <strain evidence="4 5">DR6-1</strain>
    </source>
</reference>
<dbReference type="SUPFAM" id="SSF56801">
    <property type="entry name" value="Acetyl-CoA synthetase-like"/>
    <property type="match status" value="1"/>
</dbReference>
<dbReference type="InterPro" id="IPR000873">
    <property type="entry name" value="AMP-dep_synth/lig_dom"/>
</dbReference>
<dbReference type="AlphaFoldDB" id="A0A7W3ZEQ2"/>
<dbReference type="GO" id="GO:0031956">
    <property type="term" value="F:medium-chain fatty acid-CoA ligase activity"/>
    <property type="evidence" value="ECO:0007669"/>
    <property type="project" value="TreeGrafter"/>
</dbReference>
<dbReference type="Proteomes" id="UP000526734">
    <property type="component" value="Unassembled WGS sequence"/>
</dbReference>
<dbReference type="Gene3D" id="3.40.50.12780">
    <property type="entry name" value="N-terminal domain of ligase-like"/>
    <property type="match status" value="1"/>
</dbReference>
<dbReference type="GO" id="GO:0006631">
    <property type="term" value="P:fatty acid metabolic process"/>
    <property type="evidence" value="ECO:0007669"/>
    <property type="project" value="TreeGrafter"/>
</dbReference>
<sequence>MVDRGDLLDRVLTGGAELDGNPVTVDAGLCVRLLDAGVRPADVVVLHGLSGASLVLAALAVWECDAVPAPVGTGVPVQLAACARLSGDGTVRPRGDASVVADLSSTAVLHLTSGSTDRPKVVRRGADSVWCEADGYCDGLAWRADDRVAVPLPLAHSLGWGVAMSALLSGVSVDATPLVRAESLARRADAGLVSMLALTAPVARLLVATRRQGAAALRAAVVGAGPVTDDLATAFRDRFDVFLTRGYGSTETGGTFLGARHLGRPMSGVDIVEPAVGERGELVLRLPAPVEGYLGGHGSTRLWRTGDLVDWAGGEVRFVARRLANLRLNGRFLDTEQVDRMLRRNAEVTDVYPLVLPRADTPEIEDFYVFVEGGPAEDELRNSLDGCPGPLPRIVRCNRIPRTTLGKPDRSALIALVGRPRQGGA</sequence>
<proteinExistence type="inferred from homology"/>
<dbReference type="InterPro" id="IPR042099">
    <property type="entry name" value="ANL_N_sf"/>
</dbReference>
<organism evidence="4 5">
    <name type="scientific">Amycolatopsis dendrobii</name>
    <dbReference type="NCBI Taxonomy" id="2760662"/>
    <lineage>
        <taxon>Bacteria</taxon>
        <taxon>Bacillati</taxon>
        <taxon>Actinomycetota</taxon>
        <taxon>Actinomycetes</taxon>
        <taxon>Pseudonocardiales</taxon>
        <taxon>Pseudonocardiaceae</taxon>
        <taxon>Amycolatopsis</taxon>
    </lineage>
</organism>
<dbReference type="Pfam" id="PF00501">
    <property type="entry name" value="AMP-binding"/>
    <property type="match status" value="1"/>
</dbReference>
<evidence type="ECO:0000313" key="4">
    <source>
        <dbReference type="EMBL" id="MBB1158670.1"/>
    </source>
</evidence>
<protein>
    <submittedName>
        <fullName evidence="4">AMP-binding protein</fullName>
    </submittedName>
</protein>
<keyword evidence="2" id="KW-0436">Ligase</keyword>
<comment type="similarity">
    <text evidence="1">Belongs to the ATP-dependent AMP-binding enzyme family.</text>
</comment>
<dbReference type="EMBL" id="JACGZW010000015">
    <property type="protein sequence ID" value="MBB1158670.1"/>
    <property type="molecule type" value="Genomic_DNA"/>
</dbReference>
<evidence type="ECO:0000313" key="5">
    <source>
        <dbReference type="Proteomes" id="UP000526734"/>
    </source>
</evidence>
<name>A0A7W3ZEQ2_9PSEU</name>
<evidence type="ECO:0000256" key="1">
    <source>
        <dbReference type="ARBA" id="ARBA00006432"/>
    </source>
</evidence>
<evidence type="ECO:0000256" key="2">
    <source>
        <dbReference type="ARBA" id="ARBA00022598"/>
    </source>
</evidence>
<dbReference type="PANTHER" id="PTHR43201:SF5">
    <property type="entry name" value="MEDIUM-CHAIN ACYL-COA LIGASE ACSF2, MITOCHONDRIAL"/>
    <property type="match status" value="1"/>
</dbReference>
<feature type="domain" description="AMP-dependent synthetase/ligase" evidence="3">
    <location>
        <begin position="98"/>
        <end position="294"/>
    </location>
</feature>
<accession>A0A7W3ZEQ2</accession>
<evidence type="ECO:0000259" key="3">
    <source>
        <dbReference type="Pfam" id="PF00501"/>
    </source>
</evidence>
<keyword evidence="5" id="KW-1185">Reference proteome</keyword>
<comment type="caution">
    <text evidence="4">The sequence shown here is derived from an EMBL/GenBank/DDBJ whole genome shotgun (WGS) entry which is preliminary data.</text>
</comment>
<dbReference type="PANTHER" id="PTHR43201">
    <property type="entry name" value="ACYL-COA SYNTHETASE"/>
    <property type="match status" value="1"/>
</dbReference>
<dbReference type="RefSeq" id="WP_043837227.1">
    <property type="nucleotide sequence ID" value="NZ_JACGZW010000015.1"/>
</dbReference>
<gene>
    <name evidence="4" type="ORF">H4281_36465</name>
</gene>